<dbReference type="GO" id="GO:0005794">
    <property type="term" value="C:Golgi apparatus"/>
    <property type="evidence" value="ECO:0007669"/>
    <property type="project" value="TreeGrafter"/>
</dbReference>
<feature type="chain" id="PRO_5024464930" description="GOST seven transmembrane domain-containing protein" evidence="7">
    <location>
        <begin position="33"/>
        <end position="543"/>
    </location>
</feature>
<dbReference type="InterPro" id="IPR053937">
    <property type="entry name" value="GOST_TM"/>
</dbReference>
<protein>
    <recommendedName>
        <fullName evidence="8">GOST seven transmembrane domain-containing protein</fullName>
    </recommendedName>
</protein>
<dbReference type="PANTHER" id="PTHR21229">
    <property type="entry name" value="LUNG SEVEN TRANSMEMBRANE RECEPTOR"/>
    <property type="match status" value="1"/>
</dbReference>
<feature type="transmembrane region" description="Helical" evidence="6">
    <location>
        <begin position="268"/>
        <end position="288"/>
    </location>
</feature>
<feature type="transmembrane region" description="Helical" evidence="6">
    <location>
        <begin position="414"/>
        <end position="433"/>
    </location>
</feature>
<dbReference type="EMBL" id="CM017321">
    <property type="protein sequence ID" value="KAE7996485.1"/>
    <property type="molecule type" value="Genomic_DNA"/>
</dbReference>
<proteinExistence type="predicted"/>
<keyword evidence="3 7" id="KW-0732">Signal</keyword>
<sequence>MMGHSIRGSVVPCDLSLLLVVALIALHLSSHSIVQVGASIHEYQTQPFIRRSNSFFFHGGSEGLYASRPPPPTLRDNFSSEDKPLNGKSFIRFESITFQRTKESTEKQNEMQQRTGLVEAIIVEVKDRAKIGGSFLNSYAICCTPELAKDDSCKVGEVIIHQDLDNKLNGPQRIQTFFEGKNEEAKMDPRTIEINNTGMYYLYFMFCDPVLEGTLVSGRTVWRNPDGYLPGKMAPLMTFFGYMSLAYLVLGLFWFLRFVRHWKDIIKLHYHITAVIGLGMCEMAFWYFEYANFNSTGSRPMGITVWAVTFSAIKKTFSRLLLLVVSMGYGVVRPTLGSTTVKILLLGMTYFVASEALELVEHLGNINDFSGKTRLFLVLPVAVLDACFILWIFSSLSKTLEKLQIRRSLAKLELYRKFTNSLAVSVLLSVAWIGYELYFNATDPLSELWRRAWIIPAFWTLLAFILLVVICILWAPSHNPTRYAYSEEMGEDSEEEGISLTGGGVMVAVDLATKIERKERKVSTAVDHHVFGLGEDVEEDKRE</sequence>
<keyword evidence="5 6" id="KW-0472">Membrane</keyword>
<dbReference type="Proteomes" id="UP000327013">
    <property type="component" value="Chromosome 1"/>
</dbReference>
<feature type="signal peptide" evidence="7">
    <location>
        <begin position="1"/>
        <end position="32"/>
    </location>
</feature>
<evidence type="ECO:0000256" key="1">
    <source>
        <dbReference type="ARBA" id="ARBA00004141"/>
    </source>
</evidence>
<feature type="transmembrane region" description="Helical" evidence="6">
    <location>
        <begin position="373"/>
        <end position="393"/>
    </location>
</feature>
<dbReference type="OrthoDB" id="19932at2759"/>
<keyword evidence="2 6" id="KW-0812">Transmembrane</keyword>
<feature type="transmembrane region" description="Helical" evidence="6">
    <location>
        <begin position="336"/>
        <end position="353"/>
    </location>
</feature>
<dbReference type="InterPro" id="IPR009637">
    <property type="entry name" value="GPR107/GPR108-like"/>
</dbReference>
<keyword evidence="10" id="KW-1185">Reference proteome</keyword>
<reference evidence="9 10" key="1">
    <citation type="submission" date="2019-06" db="EMBL/GenBank/DDBJ databases">
        <title>A chromosomal-level reference genome of Carpinus fangiana (Coryloideae, Betulaceae).</title>
        <authorList>
            <person name="Yang X."/>
            <person name="Wang Z."/>
            <person name="Zhang L."/>
            <person name="Hao G."/>
            <person name="Liu J."/>
            <person name="Yang Y."/>
        </authorList>
    </citation>
    <scope>NUCLEOTIDE SEQUENCE [LARGE SCALE GENOMIC DNA]</scope>
    <source>
        <strain evidence="9">Cfa_2016G</strain>
        <tissue evidence="9">Leaf</tissue>
    </source>
</reference>
<dbReference type="Pfam" id="PF06814">
    <property type="entry name" value="GOST_TM"/>
    <property type="match status" value="1"/>
</dbReference>
<dbReference type="GO" id="GO:0016020">
    <property type="term" value="C:membrane"/>
    <property type="evidence" value="ECO:0007669"/>
    <property type="project" value="UniProtKB-SubCell"/>
</dbReference>
<keyword evidence="4 6" id="KW-1133">Transmembrane helix</keyword>
<evidence type="ECO:0000256" key="4">
    <source>
        <dbReference type="ARBA" id="ARBA00022989"/>
    </source>
</evidence>
<feature type="transmembrane region" description="Helical" evidence="6">
    <location>
        <begin position="453"/>
        <end position="475"/>
    </location>
</feature>
<dbReference type="PANTHER" id="PTHR21229:SF76">
    <property type="entry name" value="TRANSMEMBRANE PROTEIN 87B-LIKE ISOFORM X1"/>
    <property type="match status" value="1"/>
</dbReference>
<feature type="transmembrane region" description="Helical" evidence="6">
    <location>
        <begin position="233"/>
        <end position="256"/>
    </location>
</feature>
<evidence type="ECO:0000256" key="5">
    <source>
        <dbReference type="ARBA" id="ARBA00023136"/>
    </source>
</evidence>
<evidence type="ECO:0000259" key="8">
    <source>
        <dbReference type="Pfam" id="PF06814"/>
    </source>
</evidence>
<dbReference type="AlphaFoldDB" id="A0A5N6QBD3"/>
<evidence type="ECO:0000256" key="6">
    <source>
        <dbReference type="SAM" id="Phobius"/>
    </source>
</evidence>
<evidence type="ECO:0000256" key="3">
    <source>
        <dbReference type="ARBA" id="ARBA00022729"/>
    </source>
</evidence>
<feature type="domain" description="GOST seven transmembrane" evidence="8">
    <location>
        <begin position="235"/>
        <end position="480"/>
    </location>
</feature>
<evidence type="ECO:0000256" key="2">
    <source>
        <dbReference type="ARBA" id="ARBA00022692"/>
    </source>
</evidence>
<feature type="transmembrane region" description="Helical" evidence="6">
    <location>
        <begin position="303"/>
        <end position="324"/>
    </location>
</feature>
<evidence type="ECO:0000256" key="7">
    <source>
        <dbReference type="SAM" id="SignalP"/>
    </source>
</evidence>
<evidence type="ECO:0000313" key="10">
    <source>
        <dbReference type="Proteomes" id="UP000327013"/>
    </source>
</evidence>
<evidence type="ECO:0000313" key="9">
    <source>
        <dbReference type="EMBL" id="KAE7996485.1"/>
    </source>
</evidence>
<gene>
    <name evidence="9" type="ORF">FH972_001204</name>
</gene>
<organism evidence="9 10">
    <name type="scientific">Carpinus fangiana</name>
    <dbReference type="NCBI Taxonomy" id="176857"/>
    <lineage>
        <taxon>Eukaryota</taxon>
        <taxon>Viridiplantae</taxon>
        <taxon>Streptophyta</taxon>
        <taxon>Embryophyta</taxon>
        <taxon>Tracheophyta</taxon>
        <taxon>Spermatophyta</taxon>
        <taxon>Magnoliopsida</taxon>
        <taxon>eudicotyledons</taxon>
        <taxon>Gunneridae</taxon>
        <taxon>Pentapetalae</taxon>
        <taxon>rosids</taxon>
        <taxon>fabids</taxon>
        <taxon>Fagales</taxon>
        <taxon>Betulaceae</taxon>
        <taxon>Carpinus</taxon>
    </lineage>
</organism>
<accession>A0A5N6QBD3</accession>
<name>A0A5N6QBD3_9ROSI</name>
<comment type="subcellular location">
    <subcellularLocation>
        <location evidence="1">Membrane</location>
        <topology evidence="1">Multi-pass membrane protein</topology>
    </subcellularLocation>
</comment>